<organism evidence="1 2">
    <name type="scientific">Lasius niger</name>
    <name type="common">Black garden ant</name>
    <dbReference type="NCBI Taxonomy" id="67767"/>
    <lineage>
        <taxon>Eukaryota</taxon>
        <taxon>Metazoa</taxon>
        <taxon>Ecdysozoa</taxon>
        <taxon>Arthropoda</taxon>
        <taxon>Hexapoda</taxon>
        <taxon>Insecta</taxon>
        <taxon>Pterygota</taxon>
        <taxon>Neoptera</taxon>
        <taxon>Endopterygota</taxon>
        <taxon>Hymenoptera</taxon>
        <taxon>Apocrita</taxon>
        <taxon>Aculeata</taxon>
        <taxon>Formicoidea</taxon>
        <taxon>Formicidae</taxon>
        <taxon>Formicinae</taxon>
        <taxon>Lasius</taxon>
        <taxon>Lasius</taxon>
    </lineage>
</organism>
<dbReference type="EMBL" id="LBMM01000537">
    <property type="protein sequence ID" value="KMQ98111.1"/>
    <property type="molecule type" value="Genomic_DNA"/>
</dbReference>
<gene>
    <name evidence="1" type="ORF">RF55_1535</name>
</gene>
<evidence type="ECO:0000313" key="1">
    <source>
        <dbReference type="EMBL" id="KMQ98111.1"/>
    </source>
</evidence>
<protein>
    <submittedName>
        <fullName evidence="1">Ctp synthase</fullName>
    </submittedName>
</protein>
<reference evidence="1 2" key="1">
    <citation type="submission" date="2015-04" db="EMBL/GenBank/DDBJ databases">
        <title>Lasius niger genome sequencing.</title>
        <authorList>
            <person name="Konorov E.A."/>
            <person name="Nikitin M.A."/>
            <person name="Kirill M.V."/>
            <person name="Chang P."/>
        </authorList>
    </citation>
    <scope>NUCLEOTIDE SEQUENCE [LARGE SCALE GENOMIC DNA]</scope>
    <source>
        <tissue evidence="1">Whole</tissue>
    </source>
</reference>
<sequence length="113" mass="12892">MVRAQNDATVQTIDYLLQFIQAINIDVEITALSKEFTLSIGEVIFQQSDSKILFPAPIGGYFLFLVPIATNRSSSLKEELRVRKFHSDEEVVEAVQEWHEIKKFLPGRNSKAH</sequence>
<dbReference type="AlphaFoldDB" id="A0A0J7L655"/>
<evidence type="ECO:0000313" key="2">
    <source>
        <dbReference type="Proteomes" id="UP000036403"/>
    </source>
</evidence>
<dbReference type="Proteomes" id="UP000036403">
    <property type="component" value="Unassembled WGS sequence"/>
</dbReference>
<proteinExistence type="predicted"/>
<name>A0A0J7L655_LASNI</name>
<keyword evidence="2" id="KW-1185">Reference proteome</keyword>
<accession>A0A0J7L655</accession>
<comment type="caution">
    <text evidence="1">The sequence shown here is derived from an EMBL/GenBank/DDBJ whole genome shotgun (WGS) entry which is preliminary data.</text>
</comment>
<dbReference type="PaxDb" id="67767-A0A0J7L655"/>